<dbReference type="EMBL" id="LGRX02022201">
    <property type="protein sequence ID" value="KAK3255852.1"/>
    <property type="molecule type" value="Genomic_DNA"/>
</dbReference>
<dbReference type="AlphaFoldDB" id="A0AAE0FA14"/>
<proteinExistence type="predicted"/>
<evidence type="ECO:0000313" key="2">
    <source>
        <dbReference type="Proteomes" id="UP001190700"/>
    </source>
</evidence>
<feature type="non-terminal residue" evidence="1">
    <location>
        <position position="335"/>
    </location>
</feature>
<reference evidence="1 2" key="1">
    <citation type="journal article" date="2015" name="Genome Biol. Evol.">
        <title>Comparative Genomics of a Bacterivorous Green Alga Reveals Evolutionary Causalities and Consequences of Phago-Mixotrophic Mode of Nutrition.</title>
        <authorList>
            <person name="Burns J.A."/>
            <person name="Paasch A."/>
            <person name="Narechania A."/>
            <person name="Kim E."/>
        </authorList>
    </citation>
    <scope>NUCLEOTIDE SEQUENCE [LARGE SCALE GENOMIC DNA]</scope>
    <source>
        <strain evidence="1 2">PLY_AMNH</strain>
    </source>
</reference>
<accession>A0AAE0FA14</accession>
<dbReference type="Proteomes" id="UP001190700">
    <property type="component" value="Unassembled WGS sequence"/>
</dbReference>
<sequence length="335" mass="38603">GVMVQLDKLVEGHLSAFFNPKDSRHYLKINDEQDENDLFNVIITGYGMEDNKQASLFVGEELMRYATEVQASKACSTWAVGVQMELETRFALFCEELSVHICKEWNQLVFTWNSYLHELQNDQMDDESSRFVPSLMQFIERRPFQYIVKLPYERIGDWQEGSTPTRHPHDYKEESWFDLGRAMPYNAPAMHCVVRHPLWKLCIGQTREVCGQFLRRLLPDMETALRGHHEYLSKQMLCKLPPSSVQARRGTITAPRASVLMGAKDKEGEKPAPSLPDSHLAYPSEMLIVMFQLEACLAIEKELLNSLPKEKLSFELKPQRGENCDVFISCGEEGY</sequence>
<evidence type="ECO:0000313" key="1">
    <source>
        <dbReference type="EMBL" id="KAK3255852.1"/>
    </source>
</evidence>
<keyword evidence="2" id="KW-1185">Reference proteome</keyword>
<comment type="caution">
    <text evidence="1">The sequence shown here is derived from an EMBL/GenBank/DDBJ whole genome shotgun (WGS) entry which is preliminary data.</text>
</comment>
<protein>
    <submittedName>
        <fullName evidence="1">Uncharacterized protein</fullName>
    </submittedName>
</protein>
<name>A0AAE0FA14_9CHLO</name>
<gene>
    <name evidence="1" type="ORF">CYMTET_34989</name>
</gene>
<organism evidence="1 2">
    <name type="scientific">Cymbomonas tetramitiformis</name>
    <dbReference type="NCBI Taxonomy" id="36881"/>
    <lineage>
        <taxon>Eukaryota</taxon>
        <taxon>Viridiplantae</taxon>
        <taxon>Chlorophyta</taxon>
        <taxon>Pyramimonadophyceae</taxon>
        <taxon>Pyramimonadales</taxon>
        <taxon>Pyramimonadaceae</taxon>
        <taxon>Cymbomonas</taxon>
    </lineage>
</organism>
<feature type="non-terminal residue" evidence="1">
    <location>
        <position position="1"/>
    </location>
</feature>